<dbReference type="EMBL" id="VOIH02000003">
    <property type="protein sequence ID" value="KAF3450436.1"/>
    <property type="molecule type" value="Genomic_DNA"/>
</dbReference>
<organism evidence="3 4">
    <name type="scientific">Rhamnella rubrinervis</name>
    <dbReference type="NCBI Taxonomy" id="2594499"/>
    <lineage>
        <taxon>Eukaryota</taxon>
        <taxon>Viridiplantae</taxon>
        <taxon>Streptophyta</taxon>
        <taxon>Embryophyta</taxon>
        <taxon>Tracheophyta</taxon>
        <taxon>Spermatophyta</taxon>
        <taxon>Magnoliopsida</taxon>
        <taxon>eudicotyledons</taxon>
        <taxon>Gunneridae</taxon>
        <taxon>Pentapetalae</taxon>
        <taxon>rosids</taxon>
        <taxon>fabids</taxon>
        <taxon>Rosales</taxon>
        <taxon>Rhamnaceae</taxon>
        <taxon>rhamnoid group</taxon>
        <taxon>Rhamneae</taxon>
        <taxon>Rhamnella</taxon>
    </lineage>
</organism>
<evidence type="ECO:0000256" key="2">
    <source>
        <dbReference type="SAM" id="MobiDB-lite"/>
    </source>
</evidence>
<accession>A0A8K0HD61</accession>
<comment type="caution">
    <text evidence="3">The sequence shown here is derived from an EMBL/GenBank/DDBJ whole genome shotgun (WGS) entry which is preliminary data.</text>
</comment>
<proteinExistence type="predicted"/>
<dbReference type="AlphaFoldDB" id="A0A8K0HD61"/>
<evidence type="ECO:0000256" key="1">
    <source>
        <dbReference type="SAM" id="Coils"/>
    </source>
</evidence>
<feature type="compositionally biased region" description="Basic residues" evidence="2">
    <location>
        <begin position="324"/>
        <end position="337"/>
    </location>
</feature>
<feature type="region of interest" description="Disordered" evidence="2">
    <location>
        <begin position="1"/>
        <end position="33"/>
    </location>
</feature>
<sequence length="373" mass="42728">MESRSDLAVEEQLVRKNSNRGASSSSGTPRPRATYAEQLAILARTHRPIGEVRPTNGHGHFFVFLLHETERREKTHPLRRLIKYSKCPTKGQRPERPLLCQGGSMRLAAHRIDFALVQPQSRERLVITTNKRSVILTLFMTKTKLPILLQDSFRATRSARLRKFLEQRKRNLEEEDPSTQLSEEIPEGFCGVQPTSRGLYPRSQYGQVKDEDIQGRTRGHQEEEEGQTVQRKWCAFGRIKARSVDKAFKKKAEAYINAAAANKTLEENNLALKQTAVEATKRAEQLERKWSEADQKLIEKDRELEALGLDSRQGVQGRADGRLGHSRPQRRRGRWLRGHGDHLSEDEPMKEMPSREPNRISSIHAEAIPSKRL</sequence>
<protein>
    <submittedName>
        <fullName evidence="3">Uncharacterized protein</fullName>
    </submittedName>
</protein>
<feature type="compositionally biased region" description="Polar residues" evidence="2">
    <location>
        <begin position="15"/>
        <end position="28"/>
    </location>
</feature>
<evidence type="ECO:0000313" key="4">
    <source>
        <dbReference type="Proteomes" id="UP000796880"/>
    </source>
</evidence>
<name>A0A8K0HD61_9ROSA</name>
<gene>
    <name evidence="3" type="ORF">FNV43_RR06517</name>
</gene>
<reference evidence="3" key="1">
    <citation type="submission" date="2020-03" db="EMBL/GenBank/DDBJ databases">
        <title>A high-quality chromosome-level genome assembly of a woody plant with both climbing and erect habits, Rhamnella rubrinervis.</title>
        <authorList>
            <person name="Lu Z."/>
            <person name="Yang Y."/>
            <person name="Zhu X."/>
            <person name="Sun Y."/>
        </authorList>
    </citation>
    <scope>NUCLEOTIDE SEQUENCE</scope>
    <source>
        <strain evidence="3">BYM</strain>
        <tissue evidence="3">Leaf</tissue>
    </source>
</reference>
<feature type="region of interest" description="Disordered" evidence="2">
    <location>
        <begin position="308"/>
        <end position="373"/>
    </location>
</feature>
<feature type="coiled-coil region" evidence="1">
    <location>
        <begin position="262"/>
        <end position="303"/>
    </location>
</feature>
<keyword evidence="4" id="KW-1185">Reference proteome</keyword>
<keyword evidence="1" id="KW-0175">Coiled coil</keyword>
<feature type="compositionally biased region" description="Basic and acidic residues" evidence="2">
    <location>
        <begin position="338"/>
        <end position="358"/>
    </location>
</feature>
<evidence type="ECO:0000313" key="3">
    <source>
        <dbReference type="EMBL" id="KAF3450436.1"/>
    </source>
</evidence>
<dbReference type="Proteomes" id="UP000796880">
    <property type="component" value="Unassembled WGS sequence"/>
</dbReference>